<dbReference type="InterPro" id="IPR036291">
    <property type="entry name" value="NAD(P)-bd_dom_sf"/>
</dbReference>
<dbReference type="Pfam" id="PF08240">
    <property type="entry name" value="ADH_N"/>
    <property type="match status" value="1"/>
</dbReference>
<dbReference type="PANTHER" id="PTHR43482:SF1">
    <property type="entry name" value="PROTEIN AST1-RELATED"/>
    <property type="match status" value="1"/>
</dbReference>
<dbReference type="GO" id="GO:0016491">
    <property type="term" value="F:oxidoreductase activity"/>
    <property type="evidence" value="ECO:0007669"/>
    <property type="project" value="InterPro"/>
</dbReference>
<dbReference type="InterPro" id="IPR013154">
    <property type="entry name" value="ADH-like_N"/>
</dbReference>
<dbReference type="InterPro" id="IPR020843">
    <property type="entry name" value="ER"/>
</dbReference>
<dbReference type="SMART" id="SM00829">
    <property type="entry name" value="PKS_ER"/>
    <property type="match status" value="1"/>
</dbReference>
<gene>
    <name evidence="2" type="ORF">SAE02_57060</name>
</gene>
<dbReference type="AlphaFoldDB" id="A0A512DYK5"/>
<dbReference type="SUPFAM" id="SSF50129">
    <property type="entry name" value="GroES-like"/>
    <property type="match status" value="1"/>
</dbReference>
<reference evidence="2 3" key="1">
    <citation type="submission" date="2019-07" db="EMBL/GenBank/DDBJ databases">
        <title>Whole genome shotgun sequence of Skermanella aerolata NBRC 106429.</title>
        <authorList>
            <person name="Hosoyama A."/>
            <person name="Uohara A."/>
            <person name="Ohji S."/>
            <person name="Ichikawa N."/>
        </authorList>
    </citation>
    <scope>NUCLEOTIDE SEQUENCE [LARGE SCALE GENOMIC DNA]</scope>
    <source>
        <strain evidence="2 3">NBRC 106429</strain>
    </source>
</reference>
<sequence length="343" mass="35913">MTAALSSHSRMAVDATSLRLHEKAADAASVKPAVERFSLGIQRPDDVLVEIAAAGVNPSDVKAAMGLMPYAVFPRTPGRDFAGTVVDGPADLVGKQVFGSSGDLGIRRDGTHATHLTVEADAVVEKPDGVTLEEAAGIGVPFVTALEGLRRAGMPKAGDTVLVLGVNGKVGQAAVQIATWRGARAIGVVRRAEAYQGHATSAVEIVDSASEDVAARVLELTGGKGADIVYNTVGEPYYAAGAKSLAKLGRQIFIASVFKPVEFDIFAFYRGRHTYVGIDTLALSSVETADLLRELVPGFAGGDLRPFPIQADSVYRLEDAAEAYRTVLGSSRDRVILRPAGEG</sequence>
<name>A0A512DYK5_9PROT</name>
<accession>A0A512DYK5</accession>
<evidence type="ECO:0000313" key="3">
    <source>
        <dbReference type="Proteomes" id="UP000321523"/>
    </source>
</evidence>
<feature type="domain" description="Enoyl reductase (ER)" evidence="1">
    <location>
        <begin position="25"/>
        <end position="337"/>
    </location>
</feature>
<dbReference type="EMBL" id="BJYZ01000029">
    <property type="protein sequence ID" value="GEO41558.1"/>
    <property type="molecule type" value="Genomic_DNA"/>
</dbReference>
<comment type="caution">
    <text evidence="2">The sequence shown here is derived from an EMBL/GenBank/DDBJ whole genome shotgun (WGS) entry which is preliminary data.</text>
</comment>
<dbReference type="Gene3D" id="3.90.180.10">
    <property type="entry name" value="Medium-chain alcohol dehydrogenases, catalytic domain"/>
    <property type="match status" value="1"/>
</dbReference>
<evidence type="ECO:0000313" key="2">
    <source>
        <dbReference type="EMBL" id="GEO41558.1"/>
    </source>
</evidence>
<dbReference type="Gene3D" id="3.40.50.720">
    <property type="entry name" value="NAD(P)-binding Rossmann-like Domain"/>
    <property type="match status" value="1"/>
</dbReference>
<evidence type="ECO:0000259" key="1">
    <source>
        <dbReference type="SMART" id="SM00829"/>
    </source>
</evidence>
<dbReference type="PANTHER" id="PTHR43482">
    <property type="entry name" value="PROTEIN AST1-RELATED"/>
    <property type="match status" value="1"/>
</dbReference>
<proteinExistence type="predicted"/>
<dbReference type="Proteomes" id="UP000321523">
    <property type="component" value="Unassembled WGS sequence"/>
</dbReference>
<keyword evidence="3" id="KW-1185">Reference proteome</keyword>
<dbReference type="OrthoDB" id="7355832at2"/>
<dbReference type="SUPFAM" id="SSF51735">
    <property type="entry name" value="NAD(P)-binding Rossmann-fold domains"/>
    <property type="match status" value="1"/>
</dbReference>
<dbReference type="RefSeq" id="WP_044432817.1">
    <property type="nucleotide sequence ID" value="NZ_BJYZ01000029.1"/>
</dbReference>
<dbReference type="Pfam" id="PF00107">
    <property type="entry name" value="ADH_zinc_N"/>
    <property type="match status" value="1"/>
</dbReference>
<dbReference type="InterPro" id="IPR013149">
    <property type="entry name" value="ADH-like_C"/>
</dbReference>
<organism evidence="2 3">
    <name type="scientific">Skermanella aerolata</name>
    <dbReference type="NCBI Taxonomy" id="393310"/>
    <lineage>
        <taxon>Bacteria</taxon>
        <taxon>Pseudomonadati</taxon>
        <taxon>Pseudomonadota</taxon>
        <taxon>Alphaproteobacteria</taxon>
        <taxon>Rhodospirillales</taxon>
        <taxon>Azospirillaceae</taxon>
        <taxon>Skermanella</taxon>
    </lineage>
</organism>
<dbReference type="InterPro" id="IPR011032">
    <property type="entry name" value="GroES-like_sf"/>
</dbReference>
<protein>
    <submittedName>
        <fullName evidence="2">Oxidoreductase</fullName>
    </submittedName>
</protein>
<dbReference type="InterPro" id="IPR052585">
    <property type="entry name" value="Lipid_raft_assoc_Zn_ADH"/>
</dbReference>